<feature type="site" description="Transition state stabilizer" evidence="3">
    <location>
        <position position="25"/>
    </location>
</feature>
<dbReference type="EC" id="2.7.7.60" evidence="3"/>
<dbReference type="Pfam" id="PF01128">
    <property type="entry name" value="IspD"/>
    <property type="match status" value="1"/>
</dbReference>
<dbReference type="CDD" id="cd02516">
    <property type="entry name" value="CDP-ME_synthetase"/>
    <property type="match status" value="1"/>
</dbReference>
<evidence type="ECO:0000256" key="1">
    <source>
        <dbReference type="ARBA" id="ARBA00022679"/>
    </source>
</evidence>
<dbReference type="GeneID" id="82526577"/>
<evidence type="ECO:0000256" key="3">
    <source>
        <dbReference type="HAMAP-Rule" id="MF_00108"/>
    </source>
</evidence>
<gene>
    <name evidence="3" type="primary">ispD</name>
    <name evidence="4" type="ORF">C5O23_09520</name>
</gene>
<dbReference type="GO" id="GO:0050518">
    <property type="term" value="F:2-C-methyl-D-erythritol 4-phosphate cytidylyltransferase activity"/>
    <property type="evidence" value="ECO:0007669"/>
    <property type="project" value="UniProtKB-UniRule"/>
</dbReference>
<proteinExistence type="inferred from homology"/>
<reference evidence="5" key="1">
    <citation type="submission" date="2018-02" db="EMBL/GenBank/DDBJ databases">
        <authorList>
            <person name="Clavel T."/>
            <person name="Strowig T."/>
        </authorList>
    </citation>
    <scope>NUCLEOTIDE SEQUENCE [LARGE SCALE GENOMIC DNA]</scope>
    <source>
        <strain evidence="5">DSM 103720</strain>
    </source>
</reference>
<feature type="site" description="Positions MEP for the nucleophilic attack" evidence="3">
    <location>
        <position position="219"/>
    </location>
</feature>
<feature type="site" description="Transition state stabilizer" evidence="3">
    <location>
        <position position="32"/>
    </location>
</feature>
<dbReference type="PANTHER" id="PTHR32125">
    <property type="entry name" value="2-C-METHYL-D-ERYTHRITOL 4-PHOSPHATE CYTIDYLYLTRANSFERASE, CHLOROPLASTIC"/>
    <property type="match status" value="1"/>
</dbReference>
<dbReference type="InterPro" id="IPR001228">
    <property type="entry name" value="IspD"/>
</dbReference>
<dbReference type="SUPFAM" id="SSF53448">
    <property type="entry name" value="Nucleotide-diphospho-sugar transferases"/>
    <property type="match status" value="1"/>
</dbReference>
<name>A0A2V1IJX1_9BACT</name>
<dbReference type="HAMAP" id="MF_00108">
    <property type="entry name" value="IspD"/>
    <property type="match status" value="1"/>
</dbReference>
<keyword evidence="1 3" id="KW-0808">Transferase</keyword>
<comment type="similarity">
    <text evidence="3">Belongs to the IspD/TarI cytidylyltransferase family. IspD subfamily.</text>
</comment>
<feature type="site" description="Positions MEP for the nucleophilic attack" evidence="3">
    <location>
        <position position="164"/>
    </location>
</feature>
<dbReference type="UniPathway" id="UPA00056">
    <property type="reaction ID" value="UER00093"/>
</dbReference>
<accession>A0A2V1IJX1</accession>
<protein>
    <recommendedName>
        <fullName evidence="3">2-C-methyl-D-erythritol 4-phosphate cytidylyltransferase</fullName>
        <ecNumber evidence="3">2.7.7.60</ecNumber>
    </recommendedName>
    <alternativeName>
        <fullName evidence="3">4-diphosphocytidyl-2C-methyl-D-erythritol synthase</fullName>
    </alternativeName>
    <alternativeName>
        <fullName evidence="3">MEP cytidylyltransferase</fullName>
        <shortName evidence="3">MCT</shortName>
    </alternativeName>
</protein>
<dbReference type="AlphaFoldDB" id="A0A2V1IJX1"/>
<keyword evidence="5" id="KW-1185">Reference proteome</keyword>
<dbReference type="InterPro" id="IPR050088">
    <property type="entry name" value="IspD/TarI_cytidylyltransf_bact"/>
</dbReference>
<evidence type="ECO:0000313" key="5">
    <source>
        <dbReference type="Proteomes" id="UP000244905"/>
    </source>
</evidence>
<dbReference type="PANTHER" id="PTHR32125:SF4">
    <property type="entry name" value="2-C-METHYL-D-ERYTHRITOL 4-PHOSPHATE CYTIDYLYLTRANSFERASE, CHLOROPLASTIC"/>
    <property type="match status" value="1"/>
</dbReference>
<comment type="catalytic activity">
    <reaction evidence="3">
        <text>2-C-methyl-D-erythritol 4-phosphate + CTP + H(+) = 4-CDP-2-C-methyl-D-erythritol + diphosphate</text>
        <dbReference type="Rhea" id="RHEA:13429"/>
        <dbReference type="ChEBI" id="CHEBI:15378"/>
        <dbReference type="ChEBI" id="CHEBI:33019"/>
        <dbReference type="ChEBI" id="CHEBI:37563"/>
        <dbReference type="ChEBI" id="CHEBI:57823"/>
        <dbReference type="ChEBI" id="CHEBI:58262"/>
        <dbReference type="EC" id="2.7.7.60"/>
    </reaction>
</comment>
<organism evidence="4 5">
    <name type="scientific">Duncaniella muris</name>
    <dbReference type="NCBI Taxonomy" id="2094150"/>
    <lineage>
        <taxon>Bacteria</taxon>
        <taxon>Pseudomonadati</taxon>
        <taxon>Bacteroidota</taxon>
        <taxon>Bacteroidia</taxon>
        <taxon>Bacteroidales</taxon>
        <taxon>Muribaculaceae</taxon>
        <taxon>Duncaniella</taxon>
    </lineage>
</organism>
<dbReference type="InterPro" id="IPR029044">
    <property type="entry name" value="Nucleotide-diphossugar_trans"/>
</dbReference>
<comment type="function">
    <text evidence="3">Catalyzes the formation of 4-diphosphocytidyl-2-C-methyl-D-erythritol from CTP and 2-C-methyl-D-erythritol 4-phosphate (MEP).</text>
</comment>
<comment type="pathway">
    <text evidence="3">Isoprenoid biosynthesis; isopentenyl diphosphate biosynthesis via DXP pathway; isopentenyl diphosphate from 1-deoxy-D-xylulose 5-phosphate: step 2/6.</text>
</comment>
<sequence>MAATASTKQAERNVHIIVAAGSGSRYGGNLPKQFCLLDGRPLLMTTLERLHRHTPDWELTVVLSRDMTGEWQDMCREYGFSLPHSIVTGGPTRAHSVRNAIESLAVESCGLISVHDAARPVVSSSLIRNLLDGLNGADGVIPACQVTDSIRITAPDGSSRAVDRKLYRSVQTPQIFPAAKLSEAYRQELRPEFTDDASVMEAAGFCNLRLTAGDPHNIKVTNPGDMAVAELYLSLSDTL</sequence>
<evidence type="ECO:0000256" key="2">
    <source>
        <dbReference type="ARBA" id="ARBA00022695"/>
    </source>
</evidence>
<evidence type="ECO:0000313" key="4">
    <source>
        <dbReference type="EMBL" id="PWB01424.1"/>
    </source>
</evidence>
<keyword evidence="3" id="KW-0414">Isoprene biosynthesis</keyword>
<dbReference type="Proteomes" id="UP000244905">
    <property type="component" value="Unassembled WGS sequence"/>
</dbReference>
<dbReference type="Gene3D" id="3.90.550.10">
    <property type="entry name" value="Spore Coat Polysaccharide Biosynthesis Protein SpsA, Chain A"/>
    <property type="match status" value="1"/>
</dbReference>
<keyword evidence="2 3" id="KW-0548">Nucleotidyltransferase</keyword>
<dbReference type="InterPro" id="IPR034683">
    <property type="entry name" value="IspD/TarI"/>
</dbReference>
<dbReference type="GO" id="GO:0019288">
    <property type="term" value="P:isopentenyl diphosphate biosynthetic process, methylerythritol 4-phosphate pathway"/>
    <property type="evidence" value="ECO:0007669"/>
    <property type="project" value="UniProtKB-UniRule"/>
</dbReference>
<comment type="caution">
    <text evidence="4">The sequence shown here is derived from an EMBL/GenBank/DDBJ whole genome shotgun (WGS) entry which is preliminary data.</text>
</comment>
<dbReference type="EMBL" id="PUEC01000021">
    <property type="protein sequence ID" value="PWB01424.1"/>
    <property type="molecule type" value="Genomic_DNA"/>
</dbReference>
<dbReference type="RefSeq" id="WP_107032714.1">
    <property type="nucleotide sequence ID" value="NZ_CAOLYA010000003.1"/>
</dbReference>